<feature type="domain" description="Helix-hairpin-helix DNA-binding motif class 1" evidence="7">
    <location>
        <begin position="72"/>
        <end position="91"/>
    </location>
</feature>
<dbReference type="EMBL" id="CP002045">
    <property type="protein sequence ID" value="ADH92548.1"/>
    <property type="molecule type" value="Genomic_DNA"/>
</dbReference>
<dbReference type="InterPro" id="IPR010994">
    <property type="entry name" value="RuvA_2-like"/>
</dbReference>
<keyword evidence="8" id="KW-0547">Nucleotide-binding</keyword>
<comment type="similarity">
    <text evidence="6">Belongs to the RuvA family.</text>
</comment>
<evidence type="ECO:0000256" key="3">
    <source>
        <dbReference type="ARBA" id="ARBA00023125"/>
    </source>
</evidence>
<keyword evidence="8" id="KW-0378">Hydrolase</keyword>
<protein>
    <recommendedName>
        <fullName evidence="6">Holliday junction branch migration complex subunit RuvA</fullName>
    </recommendedName>
</protein>
<dbReference type="NCBIfam" id="TIGR00084">
    <property type="entry name" value="ruvA"/>
    <property type="match status" value="1"/>
</dbReference>
<evidence type="ECO:0000256" key="2">
    <source>
        <dbReference type="ARBA" id="ARBA00022763"/>
    </source>
</evidence>
<dbReference type="Gene3D" id="1.10.150.20">
    <property type="entry name" value="5' to 3' exonuclease, C-terminal subdomain"/>
    <property type="match status" value="1"/>
</dbReference>
<accession>D7BNP9</accession>
<dbReference type="InterPro" id="IPR003583">
    <property type="entry name" value="Hlx-hairpin-Hlx_DNA-bd_motif"/>
</dbReference>
<dbReference type="GO" id="GO:0006310">
    <property type="term" value="P:DNA recombination"/>
    <property type="evidence" value="ECO:0007669"/>
    <property type="project" value="UniProtKB-UniRule"/>
</dbReference>
<keyword evidence="4 6" id="KW-0233">DNA recombination</keyword>
<gene>
    <name evidence="6" type="primary">ruvA</name>
    <name evidence="8" type="ordered locus">Arch_0822</name>
</gene>
<evidence type="ECO:0000313" key="8">
    <source>
        <dbReference type="EMBL" id="ADH92548.1"/>
    </source>
</evidence>
<sequence>MIASLRGIVSAIGITSAVIEVGGVGMSVQATPTTLSTLRMGAEAHLMTSLIVREDSLTLYGFGDIDERDVFDILTGISGIGPRTALAVLAVLTPDALRDAVATKNEAALTRVSGIGKKGAQRMILELGSKLGPTRGSATASGADTRVVPADADVLEALVNLGWNEREAAPAVHEATNKMPGASVAELLRAALQILGSRR</sequence>
<keyword evidence="8" id="KW-0347">Helicase</keyword>
<keyword evidence="5 6" id="KW-0234">DNA repair</keyword>
<feature type="region of interest" description="Domain III" evidence="6">
    <location>
        <begin position="152"/>
        <end position="199"/>
    </location>
</feature>
<comment type="function">
    <text evidence="6">The RuvA-RuvB-RuvC complex processes Holliday junction (HJ) DNA during genetic recombination and DNA repair, while the RuvA-RuvB complex plays an important role in the rescue of blocked DNA replication forks via replication fork reversal (RFR). RuvA specifically binds to HJ cruciform DNA, conferring on it an open structure. The RuvB hexamer acts as an ATP-dependent pump, pulling dsDNA into and through the RuvAB complex. HJ branch migration allows RuvC to scan DNA until it finds its consensus sequence, where it cleaves and resolves the cruciform DNA.</text>
</comment>
<comment type="subcellular location">
    <subcellularLocation>
        <location evidence="6">Cytoplasm</location>
    </subcellularLocation>
</comment>
<reference evidence="8 9" key="1">
    <citation type="journal article" date="2010" name="Stand. Genomic Sci.">
        <title>Complete genome sequence of Arcanobacterium haemolyticum type strain (11018).</title>
        <authorList>
            <person name="Yasawong M."/>
            <person name="Teshima H."/>
            <person name="Lapidus A."/>
            <person name="Nolan M."/>
            <person name="Lucas S."/>
            <person name="Glavina Del Rio T."/>
            <person name="Tice H."/>
            <person name="Cheng J."/>
            <person name="Bruce D."/>
            <person name="Detter C."/>
            <person name="Tapia R."/>
            <person name="Han C."/>
            <person name="Goodwin L."/>
            <person name="Pitluck S."/>
            <person name="Liolios K."/>
            <person name="Ivanova N."/>
            <person name="Mavromatis K."/>
            <person name="Mikhailova N."/>
            <person name="Pati A."/>
            <person name="Chen A."/>
            <person name="Palaniappan K."/>
            <person name="Land M."/>
            <person name="Hauser L."/>
            <person name="Chang Y."/>
            <person name="Jeffries C."/>
            <person name="Rohde M."/>
            <person name="Sikorski J."/>
            <person name="Pukall R."/>
            <person name="Goker M."/>
            <person name="Woyke T."/>
            <person name="Bristow J."/>
            <person name="Eisen J."/>
            <person name="Markowitz V."/>
            <person name="Hugenholtz P."/>
            <person name="Kyrpides N."/>
            <person name="Klenk H."/>
        </authorList>
    </citation>
    <scope>NUCLEOTIDE SEQUENCE [LARGE SCALE GENOMIC DNA]</scope>
    <source>
        <strain evidence="9">ATCC 9345 / DSM 20595 / CCUG 17215 / LMG 16163 / NBRC 15585 / NCTC 8452 / 11018</strain>
    </source>
</reference>
<dbReference type="SUPFAM" id="SSF47781">
    <property type="entry name" value="RuvA domain 2-like"/>
    <property type="match status" value="1"/>
</dbReference>
<dbReference type="GO" id="GO:0000400">
    <property type="term" value="F:four-way junction DNA binding"/>
    <property type="evidence" value="ECO:0007669"/>
    <property type="project" value="UniProtKB-UniRule"/>
</dbReference>
<dbReference type="Pfam" id="PF07499">
    <property type="entry name" value="RuvA_C"/>
    <property type="match status" value="1"/>
</dbReference>
<evidence type="ECO:0000256" key="1">
    <source>
        <dbReference type="ARBA" id="ARBA00022490"/>
    </source>
</evidence>
<dbReference type="AlphaFoldDB" id="D7BNP9"/>
<keyword evidence="9" id="KW-1185">Reference proteome</keyword>
<dbReference type="Gene3D" id="1.10.8.10">
    <property type="entry name" value="DNA helicase RuvA subunit, C-terminal domain"/>
    <property type="match status" value="1"/>
</dbReference>
<dbReference type="RefSeq" id="WP_013170044.1">
    <property type="nucleotide sequence ID" value="NC_014218.1"/>
</dbReference>
<dbReference type="OrthoDB" id="5293449at2"/>
<keyword evidence="3 6" id="KW-0238">DNA-binding</keyword>
<comment type="domain">
    <text evidence="6">Has three domains with a flexible linker between the domains II and III and assumes an 'L' shape. Domain III is highly mobile and contacts RuvB.</text>
</comment>
<feature type="region of interest" description="Domain II" evidence="6">
    <location>
        <begin position="64"/>
        <end position="141"/>
    </location>
</feature>
<organism evidence="8 9">
    <name type="scientific">Arcanobacterium haemolyticum (strain ATCC 9345 / DSM 20595 / CCM 5947 / CCUG 17215 / LMG 16163 / NBRC 15585 / NCTC 8452 / 11018)</name>
    <dbReference type="NCBI Taxonomy" id="644284"/>
    <lineage>
        <taxon>Bacteria</taxon>
        <taxon>Bacillati</taxon>
        <taxon>Actinomycetota</taxon>
        <taxon>Actinomycetes</taxon>
        <taxon>Actinomycetales</taxon>
        <taxon>Actinomycetaceae</taxon>
        <taxon>Arcanobacterium</taxon>
    </lineage>
</organism>
<dbReference type="Pfam" id="PF01330">
    <property type="entry name" value="RuvA_N"/>
    <property type="match status" value="1"/>
</dbReference>
<evidence type="ECO:0000256" key="6">
    <source>
        <dbReference type="HAMAP-Rule" id="MF_00031"/>
    </source>
</evidence>
<keyword evidence="8" id="KW-0067">ATP-binding</keyword>
<dbReference type="InterPro" id="IPR012340">
    <property type="entry name" value="NA-bd_OB-fold"/>
</dbReference>
<dbReference type="Pfam" id="PF14520">
    <property type="entry name" value="HHH_5"/>
    <property type="match status" value="1"/>
</dbReference>
<comment type="subunit">
    <text evidence="6">Homotetramer. Forms an RuvA(8)-RuvB(12)-Holliday junction (HJ) complex. HJ DNA is sandwiched between 2 RuvA tetramers; dsDNA enters through RuvA and exits via RuvB. An RuvB hexamer assembles on each DNA strand where it exits the tetramer. Each RuvB hexamer is contacted by two RuvA subunits (via domain III) on 2 adjacent RuvB subunits; this complex drives branch migration. In the full resolvosome a probable DNA-RuvA(4)-RuvB(12)-RuvC(2) complex forms which resolves the HJ.</text>
</comment>
<dbReference type="InterPro" id="IPR013849">
    <property type="entry name" value="DNA_helicase_Holl-junc_RuvA_I"/>
</dbReference>
<keyword evidence="1 6" id="KW-0963">Cytoplasm</keyword>
<dbReference type="Gene3D" id="2.40.50.140">
    <property type="entry name" value="Nucleic acid-binding proteins"/>
    <property type="match status" value="1"/>
</dbReference>
<dbReference type="STRING" id="644284.Arch_0822"/>
<keyword evidence="2 6" id="KW-0227">DNA damage</keyword>
<dbReference type="GO" id="GO:0005737">
    <property type="term" value="C:cytoplasm"/>
    <property type="evidence" value="ECO:0007669"/>
    <property type="project" value="UniProtKB-SubCell"/>
</dbReference>
<evidence type="ECO:0000256" key="5">
    <source>
        <dbReference type="ARBA" id="ARBA00023204"/>
    </source>
</evidence>
<dbReference type="SMART" id="SM00278">
    <property type="entry name" value="HhH1"/>
    <property type="match status" value="2"/>
</dbReference>
<dbReference type="eggNOG" id="COG0632">
    <property type="taxonomic scope" value="Bacteria"/>
</dbReference>
<dbReference type="GO" id="GO:0009378">
    <property type="term" value="F:four-way junction helicase activity"/>
    <property type="evidence" value="ECO:0007669"/>
    <property type="project" value="InterPro"/>
</dbReference>
<dbReference type="SUPFAM" id="SSF46929">
    <property type="entry name" value="DNA helicase RuvA subunit, C-terminal domain"/>
    <property type="match status" value="1"/>
</dbReference>
<dbReference type="Proteomes" id="UP000000376">
    <property type="component" value="Chromosome"/>
</dbReference>
<dbReference type="HAMAP" id="MF_00031">
    <property type="entry name" value="DNA_HJ_migration_RuvA"/>
    <property type="match status" value="1"/>
</dbReference>
<dbReference type="InterPro" id="IPR011114">
    <property type="entry name" value="RuvA_C"/>
</dbReference>
<evidence type="ECO:0000259" key="7">
    <source>
        <dbReference type="SMART" id="SM00278"/>
    </source>
</evidence>
<dbReference type="CDD" id="cd14332">
    <property type="entry name" value="UBA_RuvA_C"/>
    <property type="match status" value="1"/>
</dbReference>
<dbReference type="InterPro" id="IPR000085">
    <property type="entry name" value="RuvA"/>
</dbReference>
<dbReference type="HOGENOM" id="CLU_087936_2_1_11"/>
<dbReference type="GO" id="GO:0005524">
    <property type="term" value="F:ATP binding"/>
    <property type="evidence" value="ECO:0007669"/>
    <property type="project" value="InterPro"/>
</dbReference>
<dbReference type="InterPro" id="IPR036267">
    <property type="entry name" value="RuvA_C_sf"/>
</dbReference>
<dbReference type="GO" id="GO:0048476">
    <property type="term" value="C:Holliday junction resolvase complex"/>
    <property type="evidence" value="ECO:0007669"/>
    <property type="project" value="UniProtKB-UniRule"/>
</dbReference>
<dbReference type="SUPFAM" id="SSF50249">
    <property type="entry name" value="Nucleic acid-binding proteins"/>
    <property type="match status" value="1"/>
</dbReference>
<dbReference type="GO" id="GO:0009379">
    <property type="term" value="C:Holliday junction helicase complex"/>
    <property type="evidence" value="ECO:0007669"/>
    <property type="project" value="InterPro"/>
</dbReference>
<proteinExistence type="inferred from homology"/>
<evidence type="ECO:0000256" key="4">
    <source>
        <dbReference type="ARBA" id="ARBA00023172"/>
    </source>
</evidence>
<dbReference type="GO" id="GO:0006281">
    <property type="term" value="P:DNA repair"/>
    <property type="evidence" value="ECO:0007669"/>
    <property type="project" value="UniProtKB-UniRule"/>
</dbReference>
<evidence type="ECO:0000313" key="9">
    <source>
        <dbReference type="Proteomes" id="UP000000376"/>
    </source>
</evidence>
<comment type="caution">
    <text evidence="6">Lacks conserved residue(s) required for the propagation of feature annotation.</text>
</comment>
<feature type="domain" description="Helix-hairpin-helix DNA-binding motif class 1" evidence="7">
    <location>
        <begin position="107"/>
        <end position="126"/>
    </location>
</feature>
<dbReference type="KEGG" id="ahe:Arch_0822"/>
<name>D7BNP9_ARCHD</name>